<feature type="transmembrane region" description="Helical" evidence="7">
    <location>
        <begin position="79"/>
        <end position="97"/>
    </location>
</feature>
<gene>
    <name evidence="9" type="ORF">HMPREF0063_10680</name>
</gene>
<dbReference type="AlphaFoldDB" id="E2S9P0"/>
<keyword evidence="3" id="KW-1003">Cell membrane</keyword>
<proteinExistence type="inferred from homology"/>
<dbReference type="EMBL" id="ACLF03000003">
    <property type="protein sequence ID" value="EFQ83964.1"/>
    <property type="molecule type" value="Genomic_DNA"/>
</dbReference>
<feature type="transmembrane region" description="Helical" evidence="7">
    <location>
        <begin position="138"/>
        <end position="155"/>
    </location>
</feature>
<evidence type="ECO:0000256" key="2">
    <source>
        <dbReference type="ARBA" id="ARBA00022448"/>
    </source>
</evidence>
<dbReference type="eggNOG" id="COG0765">
    <property type="taxonomic scope" value="Bacteria"/>
</dbReference>
<evidence type="ECO:0000256" key="3">
    <source>
        <dbReference type="ARBA" id="ARBA00022475"/>
    </source>
</evidence>
<dbReference type="GO" id="GO:0006865">
    <property type="term" value="P:amino acid transport"/>
    <property type="evidence" value="ECO:0007669"/>
    <property type="project" value="TreeGrafter"/>
</dbReference>
<dbReference type="SUPFAM" id="SSF161098">
    <property type="entry name" value="MetI-like"/>
    <property type="match status" value="1"/>
</dbReference>
<keyword evidence="10" id="KW-1185">Reference proteome</keyword>
<keyword evidence="2 7" id="KW-0813">Transport</keyword>
<dbReference type="PROSITE" id="PS50928">
    <property type="entry name" value="ABC_TM1"/>
    <property type="match status" value="1"/>
</dbReference>
<dbReference type="Gene3D" id="1.10.3720.10">
    <property type="entry name" value="MetI-like"/>
    <property type="match status" value="1"/>
</dbReference>
<dbReference type="PANTHER" id="PTHR30614:SF21">
    <property type="entry name" value="AMINO ACID ABC TRANSPORTER PERMEASE"/>
    <property type="match status" value="1"/>
</dbReference>
<dbReference type="NCBIfam" id="TIGR01726">
    <property type="entry name" value="HEQRo_perm_3TM"/>
    <property type="match status" value="1"/>
</dbReference>
<comment type="caution">
    <text evidence="9">The sequence shown here is derived from an EMBL/GenBank/DDBJ whole genome shotgun (WGS) entry which is preliminary data.</text>
</comment>
<keyword evidence="4 7" id="KW-0812">Transmembrane</keyword>
<accession>E2S9P0</accession>
<comment type="similarity">
    <text evidence="7">Belongs to the binding-protein-dependent transport system permease family.</text>
</comment>
<dbReference type="GO" id="GO:0022857">
    <property type="term" value="F:transmembrane transporter activity"/>
    <property type="evidence" value="ECO:0007669"/>
    <property type="project" value="InterPro"/>
</dbReference>
<keyword evidence="6 7" id="KW-0472">Membrane</keyword>
<keyword evidence="5 7" id="KW-1133">Transmembrane helix</keyword>
<dbReference type="CDD" id="cd06261">
    <property type="entry name" value="TM_PBP2"/>
    <property type="match status" value="1"/>
</dbReference>
<evidence type="ECO:0000256" key="5">
    <source>
        <dbReference type="ARBA" id="ARBA00022989"/>
    </source>
</evidence>
<protein>
    <submittedName>
        <fullName evidence="9">ABC transporter, permease protein</fullName>
    </submittedName>
</protein>
<sequence>MGGDPMTEASVLFDAPGPRALRTYRILSIVTVVALVALAVVVYWRMETTGQLDYDLWEPFVTPAYLEVIGRSLLETLRAAGLAIVGALLFGVVFAAGKLSDHRVVRWPCWVVVEFFRAVPLLMLIFFVWSLYGFSTNIIAPLVVGLILYNGSVLAETFRAGMNAVPTGQVEAAYALGLRKNAVMRIVQLPQAIKIMLPALVSQCIVALKDTSLGYYIVAPGLTYAGRQIWNEFGNRLQTALVLAAIYIVLNLLLSLFATWLQKRLSSKEGAAVAAIGGPGAQGGF</sequence>
<dbReference type="PANTHER" id="PTHR30614">
    <property type="entry name" value="MEMBRANE COMPONENT OF AMINO ACID ABC TRANSPORTER"/>
    <property type="match status" value="1"/>
</dbReference>
<reference evidence="9" key="1">
    <citation type="submission" date="2010-08" db="EMBL/GenBank/DDBJ databases">
        <authorList>
            <person name="Muzny D."/>
            <person name="Qin X."/>
            <person name="Buhay C."/>
            <person name="Dugan-Rocha S."/>
            <person name="Ding Y."/>
            <person name="Chen G."/>
            <person name="Hawes A."/>
            <person name="Holder M."/>
            <person name="Jhangiani S."/>
            <person name="Johnson A."/>
            <person name="Khan Z."/>
            <person name="Li Z."/>
            <person name="Liu W."/>
            <person name="Liu X."/>
            <person name="Perez L."/>
            <person name="Shen H."/>
            <person name="Wang Q."/>
            <person name="Watt J."/>
            <person name="Xi L."/>
            <person name="Xin Y."/>
            <person name="Zhou J."/>
            <person name="Deng J."/>
            <person name="Jiang H."/>
            <person name="Liu Y."/>
            <person name="Qu J."/>
            <person name="Song X.-Z."/>
            <person name="Zhang L."/>
            <person name="Villasana D."/>
            <person name="Johnson A."/>
            <person name="Liu J."/>
            <person name="Liyanage D."/>
            <person name="Lorensuhewa L."/>
            <person name="Robinson T."/>
            <person name="Song A."/>
            <person name="Song B.-B."/>
            <person name="Dinh H."/>
            <person name="Thornton R."/>
            <person name="Coyle M."/>
            <person name="Francisco L."/>
            <person name="Jackson L."/>
            <person name="Javaid M."/>
            <person name="Korchina V."/>
            <person name="Kovar C."/>
            <person name="Mata R."/>
            <person name="Mathew T."/>
            <person name="Ngo R."/>
            <person name="Nguyen L."/>
            <person name="Nguyen N."/>
            <person name="Okwuonu G."/>
            <person name="Ongeri F."/>
            <person name="Pham C."/>
            <person name="Simmons D."/>
            <person name="Wilczek-Boney K."/>
            <person name="Hale W."/>
            <person name="Jakkamsetti A."/>
            <person name="Pham P."/>
            <person name="Ruth R."/>
            <person name="San Lucas F."/>
            <person name="Warren J."/>
            <person name="Zhang J."/>
            <person name="Zhao Z."/>
            <person name="Zhou C."/>
            <person name="Zhu D."/>
            <person name="Lee S."/>
            <person name="Bess C."/>
            <person name="Blankenburg K."/>
            <person name="Forbes L."/>
            <person name="Fu Q."/>
            <person name="Gubbala S."/>
            <person name="Hirani K."/>
            <person name="Jayaseelan J.C."/>
            <person name="Lara F."/>
            <person name="Munidasa M."/>
            <person name="Palculict T."/>
            <person name="Patil S."/>
            <person name="Pu L.-L."/>
            <person name="Saada N."/>
            <person name="Tang L."/>
            <person name="Weissenberger G."/>
            <person name="Zhu Y."/>
            <person name="Hemphill L."/>
            <person name="Shang Y."/>
            <person name="Youmans B."/>
            <person name="Ayvaz T."/>
            <person name="Ross M."/>
            <person name="Santibanez J."/>
            <person name="Aqrawi P."/>
            <person name="Gross S."/>
            <person name="Joshi V."/>
            <person name="Fowler G."/>
            <person name="Nazareth L."/>
            <person name="Reid J."/>
            <person name="Worley K."/>
            <person name="Petrosino J."/>
            <person name="Highlander S."/>
            <person name="Gibbs R."/>
        </authorList>
    </citation>
    <scope>NUCLEOTIDE SEQUENCE [LARGE SCALE GENOMIC DNA]</scope>
    <source>
        <strain evidence="9">DSM 15272</strain>
    </source>
</reference>
<dbReference type="Pfam" id="PF00528">
    <property type="entry name" value="BPD_transp_1"/>
    <property type="match status" value="1"/>
</dbReference>
<evidence type="ECO:0000259" key="8">
    <source>
        <dbReference type="PROSITE" id="PS50928"/>
    </source>
</evidence>
<comment type="subcellular location">
    <subcellularLocation>
        <location evidence="1 7">Cell membrane</location>
        <topology evidence="1 7">Multi-pass membrane protein</topology>
    </subcellularLocation>
</comment>
<dbReference type="OrthoDB" id="4543034at2"/>
<dbReference type="InterPro" id="IPR000515">
    <property type="entry name" value="MetI-like"/>
</dbReference>
<evidence type="ECO:0000256" key="7">
    <source>
        <dbReference type="RuleBase" id="RU363032"/>
    </source>
</evidence>
<evidence type="ECO:0000256" key="4">
    <source>
        <dbReference type="ARBA" id="ARBA00022692"/>
    </source>
</evidence>
<dbReference type="GO" id="GO:0043190">
    <property type="term" value="C:ATP-binding cassette (ABC) transporter complex"/>
    <property type="evidence" value="ECO:0007669"/>
    <property type="project" value="InterPro"/>
</dbReference>
<evidence type="ECO:0000256" key="1">
    <source>
        <dbReference type="ARBA" id="ARBA00004651"/>
    </source>
</evidence>
<feature type="transmembrane region" description="Helical" evidence="7">
    <location>
        <begin position="26"/>
        <end position="46"/>
    </location>
</feature>
<dbReference type="InterPro" id="IPR043429">
    <property type="entry name" value="ArtM/GltK/GlnP/TcyL/YhdX-like"/>
</dbReference>
<dbReference type="HOGENOM" id="CLU_019602_1_3_11"/>
<name>E2S9P0_9ACTN</name>
<feature type="transmembrane region" description="Helical" evidence="7">
    <location>
        <begin position="109"/>
        <end position="132"/>
    </location>
</feature>
<dbReference type="Proteomes" id="UP000003111">
    <property type="component" value="Unassembled WGS sequence"/>
</dbReference>
<evidence type="ECO:0000313" key="10">
    <source>
        <dbReference type="Proteomes" id="UP000003111"/>
    </source>
</evidence>
<organism evidence="9 10">
    <name type="scientific">Aeromicrobium marinum DSM 15272</name>
    <dbReference type="NCBI Taxonomy" id="585531"/>
    <lineage>
        <taxon>Bacteria</taxon>
        <taxon>Bacillati</taxon>
        <taxon>Actinomycetota</taxon>
        <taxon>Actinomycetes</taxon>
        <taxon>Propionibacteriales</taxon>
        <taxon>Nocardioidaceae</taxon>
        <taxon>Aeromicrobium</taxon>
    </lineage>
</organism>
<dbReference type="STRING" id="585531.HMPREF0063_10680"/>
<evidence type="ECO:0000313" key="9">
    <source>
        <dbReference type="EMBL" id="EFQ83964.1"/>
    </source>
</evidence>
<evidence type="ECO:0000256" key="6">
    <source>
        <dbReference type="ARBA" id="ARBA00023136"/>
    </source>
</evidence>
<feature type="transmembrane region" description="Helical" evidence="7">
    <location>
        <begin position="237"/>
        <end position="261"/>
    </location>
</feature>
<dbReference type="InterPro" id="IPR035906">
    <property type="entry name" value="MetI-like_sf"/>
</dbReference>
<feature type="domain" description="ABC transmembrane type-1" evidence="8">
    <location>
        <begin position="73"/>
        <end position="258"/>
    </location>
</feature>
<dbReference type="InterPro" id="IPR010065">
    <property type="entry name" value="AA_ABC_transptr_permease_3TM"/>
</dbReference>